<dbReference type="AlphaFoldDB" id="A0A816GAY0"/>
<sequence length="734" mass="83614">KTVVQVCFKDFQEHRLLSDPTLRPTVNELKTLLNEYLSHNEILLFEQYDSLERLHSQMNRMTKSFQDEIILNNKTNDNEELTSTSDEINPEDPVTEVLFLLTQLQTSIDHCLNVYRRSLFQFLLMHKADLRGILFSNIPLTKERINSHARKLSKIFHPDRTTNETDKNDFREIFQCIISCKDDLLNELTQNGTICDKELVRRYKTEGLKLWEIARDYSRARNNNWKDCVHLNEDQLKNHTEAELKKLQKTYSLLAYEQYRAAALALAMGGSVEDRSDLRRMMAITLYTGEEYLQAQMYTIAAMHIIFNGTNSPESISKIGDLQKLLGKIQNIHQQPTATSNTELSSSTQLVSLSNQQSSSVMLKAQIKNELKSVVLQQCLVRGEEKQIKTPQELILAAKTKVAQYDTLTATMCGATTLAGVATGAQVYQTISTGLLLGSTVGPVGAVLGITGGLVIIAGGALLTKKSYDSARNLSEEPAIRSVLNERLPKAMDYCKHQMYSEFLYLLALPYWEKSHLLRIEVHEDSIEIKIDSQHIIKQLLKHEFRPDGIAYLLILIGEALLNKPKLTAPESKDKNASLRQPTQSTFHELASILFRDVFKKSLPLQDKAKQLDAQVQKKHLDNLTLNKLQYFWRSMVSSKYSSYVYSIPEEYFKDALKTPFTTRLDELGDIARLNYAITQIIIGGVDNLDESQETILEIKRKKIVTENNQFFQVSQLTMQAIDDLIMAFGLTPK</sequence>
<proteinExistence type="predicted"/>
<reference evidence="2" key="1">
    <citation type="submission" date="2021-02" db="EMBL/GenBank/DDBJ databases">
        <authorList>
            <person name="Nowell W R."/>
        </authorList>
    </citation>
    <scope>NUCLEOTIDE SEQUENCE</scope>
</reference>
<gene>
    <name evidence="2" type="ORF">XAT740_LOCUS58739</name>
</gene>
<dbReference type="SUPFAM" id="SSF46565">
    <property type="entry name" value="Chaperone J-domain"/>
    <property type="match status" value="1"/>
</dbReference>
<dbReference type="EMBL" id="CAJNOR010013076">
    <property type="protein sequence ID" value="CAF1671321.1"/>
    <property type="molecule type" value="Genomic_DNA"/>
</dbReference>
<dbReference type="InterPro" id="IPR036869">
    <property type="entry name" value="J_dom_sf"/>
</dbReference>
<evidence type="ECO:0008006" key="4">
    <source>
        <dbReference type="Google" id="ProtNLM"/>
    </source>
</evidence>
<protein>
    <recommendedName>
        <fullName evidence="4">J domain-containing protein</fullName>
    </recommendedName>
</protein>
<feature type="non-terminal residue" evidence="2">
    <location>
        <position position="734"/>
    </location>
</feature>
<comment type="caution">
    <text evidence="2">The sequence shown here is derived from an EMBL/GenBank/DDBJ whole genome shotgun (WGS) entry which is preliminary data.</text>
</comment>
<feature type="transmembrane region" description="Helical" evidence="1">
    <location>
        <begin position="441"/>
        <end position="463"/>
    </location>
</feature>
<keyword evidence="1" id="KW-0812">Transmembrane</keyword>
<evidence type="ECO:0000313" key="2">
    <source>
        <dbReference type="EMBL" id="CAF1671321.1"/>
    </source>
</evidence>
<name>A0A816GAY0_ADIRI</name>
<keyword evidence="3" id="KW-1185">Reference proteome</keyword>
<organism evidence="2 3">
    <name type="scientific">Adineta ricciae</name>
    <name type="common">Rotifer</name>
    <dbReference type="NCBI Taxonomy" id="249248"/>
    <lineage>
        <taxon>Eukaryota</taxon>
        <taxon>Metazoa</taxon>
        <taxon>Spiralia</taxon>
        <taxon>Gnathifera</taxon>
        <taxon>Rotifera</taxon>
        <taxon>Eurotatoria</taxon>
        <taxon>Bdelloidea</taxon>
        <taxon>Adinetida</taxon>
        <taxon>Adinetidae</taxon>
        <taxon>Adineta</taxon>
    </lineage>
</organism>
<evidence type="ECO:0000313" key="3">
    <source>
        <dbReference type="Proteomes" id="UP000663828"/>
    </source>
</evidence>
<accession>A0A816GAY0</accession>
<keyword evidence="1" id="KW-1133">Transmembrane helix</keyword>
<evidence type="ECO:0000256" key="1">
    <source>
        <dbReference type="SAM" id="Phobius"/>
    </source>
</evidence>
<keyword evidence="1" id="KW-0472">Membrane</keyword>
<dbReference type="Proteomes" id="UP000663828">
    <property type="component" value="Unassembled WGS sequence"/>
</dbReference>
<feature type="non-terminal residue" evidence="2">
    <location>
        <position position="1"/>
    </location>
</feature>